<comment type="caution">
    <text evidence="2">The sequence shown here is derived from an EMBL/GenBank/DDBJ whole genome shotgun (WGS) entry which is preliminary data.</text>
</comment>
<dbReference type="Proteomes" id="UP000248134">
    <property type="component" value="Unassembled WGS sequence"/>
</dbReference>
<accession>A0A323UMX4</accession>
<proteinExistence type="predicted"/>
<feature type="domain" description="Acyclic terpene utilisation N-terminal" evidence="1">
    <location>
        <begin position="2"/>
        <end position="442"/>
    </location>
</feature>
<evidence type="ECO:0000313" key="2">
    <source>
        <dbReference type="EMBL" id="PZA13647.1"/>
    </source>
</evidence>
<evidence type="ECO:0000313" key="3">
    <source>
        <dbReference type="Proteomes" id="UP000248134"/>
    </source>
</evidence>
<gene>
    <name evidence="2" type="ORF">DNX69_02145</name>
</gene>
<name>A0A323UMX4_RHOPL</name>
<dbReference type="InterPro" id="IPR010839">
    <property type="entry name" value="AtuA_N"/>
</dbReference>
<evidence type="ECO:0000259" key="1">
    <source>
        <dbReference type="Pfam" id="PF07287"/>
    </source>
</evidence>
<dbReference type="AlphaFoldDB" id="A0A323UMX4"/>
<reference evidence="2 3" key="1">
    <citation type="submission" date="2018-06" db="EMBL/GenBank/DDBJ databases">
        <title>Draft Whole-Genome Sequence of the purple photosynthetic bacterium Rhodospeudomonas palustris XCP.</title>
        <authorList>
            <person name="Rayyan A."/>
            <person name="Meyer T.E."/>
            <person name="Kyndt J.A."/>
        </authorList>
    </citation>
    <scope>NUCLEOTIDE SEQUENCE [LARGE SCALE GENOMIC DNA]</scope>
    <source>
        <strain evidence="2 3">XCP</strain>
    </source>
</reference>
<dbReference type="Pfam" id="PF07287">
    <property type="entry name" value="AtuA"/>
    <property type="match status" value="1"/>
</dbReference>
<dbReference type="EMBL" id="QKQS01000006">
    <property type="protein sequence ID" value="PZA13647.1"/>
    <property type="molecule type" value="Genomic_DNA"/>
</dbReference>
<dbReference type="OrthoDB" id="9763456at2"/>
<sequence length="449" mass="47110">MLIGGGAGFSGDRIDAPVAVVRDLRAAGTRAAIIFETLGERTLALAQLRRRENPSLGYEPKLKPLLEPVLKDCLEAGITIVGNFGAANPTAAARLIADLAAERGTRARIGVVTGDDMLGPEGLAVLREAAPDLPRDDLLVSANVYLGAAPIVQALGDGAQIVVTGRVADPSLTLGPLIHHYGWAFDDWLRLGRGTMAGHLLECGAQVSGGYFADPGFKDVPMPEDIGFPIAQIQSDGGFVIGKAKGGGLVDRRTVTEQLLYEVHDPAAYLTPDVVADISDASVTELGGDRVRVDGVRGHRRPDTLKVTVCYDGGWLGEGEISYYGPNALARARLAADVVRRRAPGSLKIRCDAIGVLSVLADDGGDAWSMMSGADPRAARDVRLRVAFAGPDKASVERGLAEVESLYCTGPAAGGGIRLAMRPRIAATSCYVPRDAVAPRVEIMEAGHA</sequence>
<protein>
    <recommendedName>
        <fullName evidence="1">Acyclic terpene utilisation N-terminal domain-containing protein</fullName>
    </recommendedName>
</protein>
<organism evidence="2 3">
    <name type="scientific">Rhodopseudomonas palustris</name>
    <dbReference type="NCBI Taxonomy" id="1076"/>
    <lineage>
        <taxon>Bacteria</taxon>
        <taxon>Pseudomonadati</taxon>
        <taxon>Pseudomonadota</taxon>
        <taxon>Alphaproteobacteria</taxon>
        <taxon>Hyphomicrobiales</taxon>
        <taxon>Nitrobacteraceae</taxon>
        <taxon>Rhodopseudomonas</taxon>
    </lineage>
</organism>
<dbReference type="PANTHER" id="PTHR47472:SF1">
    <property type="entry name" value="DUF1446-DOMAIN-CONTAINING PROTEIN"/>
    <property type="match status" value="1"/>
</dbReference>
<dbReference type="PANTHER" id="PTHR47472">
    <property type="entry name" value="PROPIONYL-COA CARBOXYLASE"/>
    <property type="match status" value="1"/>
</dbReference>